<dbReference type="EMBL" id="KZ821639">
    <property type="protein sequence ID" value="PYH65224.1"/>
    <property type="molecule type" value="Genomic_DNA"/>
</dbReference>
<dbReference type="RefSeq" id="XP_025559018.1">
    <property type="nucleotide sequence ID" value="XM_025709107.1"/>
</dbReference>
<sequence>MPPFIDLELYKADIISLFHQDCSTARIASIHTIKTRLSSWDVSKYNYTVTIDFSLHNWIKKLFFEKYLSDTENLYTIQTEGYTQICTEQGLLLFTYIYNKYLIIPRYWLYNIYYIITPEAI</sequence>
<proteinExistence type="predicted"/>
<organism evidence="1 2">
    <name type="scientific">Aspergillus vadensis (strain CBS 113365 / IMI 142717 / IBT 24658)</name>
    <dbReference type="NCBI Taxonomy" id="1448311"/>
    <lineage>
        <taxon>Eukaryota</taxon>
        <taxon>Fungi</taxon>
        <taxon>Dikarya</taxon>
        <taxon>Ascomycota</taxon>
        <taxon>Pezizomycotina</taxon>
        <taxon>Eurotiomycetes</taxon>
        <taxon>Eurotiomycetidae</taxon>
        <taxon>Eurotiales</taxon>
        <taxon>Aspergillaceae</taxon>
        <taxon>Aspergillus</taxon>
        <taxon>Aspergillus subgen. Circumdati</taxon>
    </lineage>
</organism>
<dbReference type="OrthoDB" id="5392716at2759"/>
<gene>
    <name evidence="1" type="ORF">BO88DRAFT_428889</name>
</gene>
<evidence type="ECO:0000313" key="1">
    <source>
        <dbReference type="EMBL" id="PYH65224.1"/>
    </source>
</evidence>
<dbReference type="GeneID" id="37213699"/>
<dbReference type="Proteomes" id="UP000248405">
    <property type="component" value="Unassembled WGS sequence"/>
</dbReference>
<keyword evidence="2" id="KW-1185">Reference proteome</keyword>
<protein>
    <submittedName>
        <fullName evidence="1">Uncharacterized protein</fullName>
    </submittedName>
</protein>
<evidence type="ECO:0000313" key="2">
    <source>
        <dbReference type="Proteomes" id="UP000248405"/>
    </source>
</evidence>
<reference evidence="1" key="1">
    <citation type="submission" date="2016-12" db="EMBL/GenBank/DDBJ databases">
        <title>The genomes of Aspergillus section Nigri reveals drivers in fungal speciation.</title>
        <authorList>
            <consortium name="DOE Joint Genome Institute"/>
            <person name="Vesth T.C."/>
            <person name="Nybo J."/>
            <person name="Theobald S."/>
            <person name="Brandl J."/>
            <person name="Frisvad J.C."/>
            <person name="Nielsen K.F."/>
            <person name="Lyhne E.K."/>
            <person name="Kogle M.E."/>
            <person name="Kuo A."/>
            <person name="Riley R."/>
            <person name="Clum A."/>
            <person name="Nolan M."/>
            <person name="Lipzen A."/>
            <person name="Salamov A."/>
            <person name="Henrissat B."/>
            <person name="Wiebenga A."/>
            <person name="De Vries R.P."/>
            <person name="Grigoriev I.V."/>
            <person name="Mortensen U.H."/>
            <person name="Andersen M.R."/>
            <person name="Baker S.E."/>
        </authorList>
    </citation>
    <scope>NUCLEOTIDE SEQUENCE [LARGE SCALE GENOMIC DNA]</scope>
    <source>
        <strain evidence="1">CBS 113365</strain>
    </source>
</reference>
<name>A0A319B075_ASPVC</name>
<accession>A0A319B075</accession>
<dbReference type="AlphaFoldDB" id="A0A319B075"/>